<dbReference type="PROSITE" id="PS00202">
    <property type="entry name" value="RUBREDOXIN"/>
    <property type="match status" value="1"/>
</dbReference>
<evidence type="ECO:0000313" key="4">
    <source>
        <dbReference type="Proteomes" id="UP000051952"/>
    </source>
</evidence>
<dbReference type="GO" id="GO:0046872">
    <property type="term" value="F:metal ion binding"/>
    <property type="evidence" value="ECO:0007669"/>
    <property type="project" value="UniProtKB-KW"/>
</dbReference>
<accession>A0A0S4J803</accession>
<dbReference type="AlphaFoldDB" id="A0A0S4J803"/>
<feature type="region of interest" description="Disordered" evidence="2">
    <location>
        <begin position="128"/>
        <end position="153"/>
    </location>
</feature>
<keyword evidence="1" id="KW-0479">Metal-binding</keyword>
<evidence type="ECO:0000256" key="2">
    <source>
        <dbReference type="SAM" id="MobiDB-lite"/>
    </source>
</evidence>
<feature type="compositionally biased region" description="Polar residues" evidence="2">
    <location>
        <begin position="129"/>
        <end position="139"/>
    </location>
</feature>
<name>A0A0S4J803_BODSA</name>
<protein>
    <submittedName>
        <fullName evidence="3">Uncharacterized protein</fullName>
    </submittedName>
</protein>
<organism evidence="3 4">
    <name type="scientific">Bodo saltans</name>
    <name type="common">Flagellated protozoan</name>
    <dbReference type="NCBI Taxonomy" id="75058"/>
    <lineage>
        <taxon>Eukaryota</taxon>
        <taxon>Discoba</taxon>
        <taxon>Euglenozoa</taxon>
        <taxon>Kinetoplastea</taxon>
        <taxon>Metakinetoplastina</taxon>
        <taxon>Eubodonida</taxon>
        <taxon>Bodonidae</taxon>
        <taxon>Bodo</taxon>
    </lineage>
</organism>
<evidence type="ECO:0000256" key="1">
    <source>
        <dbReference type="ARBA" id="ARBA00022723"/>
    </source>
</evidence>
<dbReference type="EMBL" id="CYKH01001277">
    <property type="protein sequence ID" value="CUG86343.1"/>
    <property type="molecule type" value="Genomic_DNA"/>
</dbReference>
<gene>
    <name evidence="3" type="ORF">BSAL_92655</name>
</gene>
<dbReference type="Proteomes" id="UP000051952">
    <property type="component" value="Unassembled WGS sequence"/>
</dbReference>
<sequence length="522" mass="56963">MFFPLVNTKQGRSRSICNNKKAFLTTPFRNMPESPKVHQASPQQRHVPARQHRGGKQKELGMLMLLLAAETVADCCSKDASTIASSSLTSTELFARSTIGMLQNSPSSRPASATLMQNNKVLSSEPYETISSAGDSDTATPVPESATDDDLDNAERCDFGFSLTIVPASMAAHRRALSTDSTIIKNILQHLSWRDNLSLRRVNRAWFEASLPQATVCRMPVTGCPAVFLPCRRDLDALEAADEARYSTMSAPDMAINAIPAPWMCPACGWFNDRRPLCGNRSCHALAPSSQVEGGAEHSSLTSTTTASSQRIFLGQLRREATVPLIRWMFEEVLLDPEALLLVENHRHKLTNRGKGCAWVYVRSQGSAVESLLSYHRRLFVDNVNGVEGAWIVHPSHTDSMQREVAQRGYAADRPRTMPRNALVTELPLAQVLRMNQHDQEGSESVSVPVAAARRASPSALSPFAVPFTVPSTSGAPLPSYQETVGMDSSTTVFVVDPAHMISPTVRRHNPYAAATSAPISA</sequence>
<dbReference type="OrthoDB" id="260412at2759"/>
<proteinExistence type="predicted"/>
<dbReference type="PANTHER" id="PTHR37561">
    <property type="entry name" value="F-BOX DOMAIN-CONTAINING PROTEIN"/>
    <property type="match status" value="1"/>
</dbReference>
<evidence type="ECO:0000313" key="3">
    <source>
        <dbReference type="EMBL" id="CUG86343.1"/>
    </source>
</evidence>
<keyword evidence="4" id="KW-1185">Reference proteome</keyword>
<dbReference type="OMA" id="NRRNTHT"/>
<dbReference type="InterPro" id="IPR018527">
    <property type="entry name" value="Rubredoxin_Fe_BS"/>
</dbReference>
<reference evidence="4" key="1">
    <citation type="submission" date="2015-09" db="EMBL/GenBank/DDBJ databases">
        <authorList>
            <consortium name="Pathogen Informatics"/>
        </authorList>
    </citation>
    <scope>NUCLEOTIDE SEQUENCE [LARGE SCALE GENOMIC DNA]</scope>
    <source>
        <strain evidence="4">Lake Konstanz</strain>
    </source>
</reference>
<dbReference type="VEuPathDB" id="TriTrypDB:BSAL_92655"/>
<feature type="region of interest" description="Disordered" evidence="2">
    <location>
        <begin position="27"/>
        <end position="55"/>
    </location>
</feature>
<dbReference type="PANTHER" id="PTHR37561:SF3">
    <property type="entry name" value="F-BOX DOMAIN-CONTAINING PROTEIN"/>
    <property type="match status" value="1"/>
</dbReference>